<evidence type="ECO:0000313" key="3">
    <source>
        <dbReference type="Proteomes" id="UP001497525"/>
    </source>
</evidence>
<keyword evidence="1" id="KW-1133">Transmembrane helix</keyword>
<gene>
    <name evidence="2" type="ORF">CDAUBV1_LOCUS3378</name>
</gene>
<feature type="transmembrane region" description="Helical" evidence="1">
    <location>
        <begin position="252"/>
        <end position="273"/>
    </location>
</feature>
<dbReference type="GO" id="GO:0016020">
    <property type="term" value="C:membrane"/>
    <property type="evidence" value="ECO:0007669"/>
    <property type="project" value="InterPro"/>
</dbReference>
<organism evidence="2 3">
    <name type="scientific">Calicophoron daubneyi</name>
    <name type="common">Rumen fluke</name>
    <name type="synonym">Paramphistomum daubneyi</name>
    <dbReference type="NCBI Taxonomy" id="300641"/>
    <lineage>
        <taxon>Eukaryota</taxon>
        <taxon>Metazoa</taxon>
        <taxon>Spiralia</taxon>
        <taxon>Lophotrochozoa</taxon>
        <taxon>Platyhelminthes</taxon>
        <taxon>Trematoda</taxon>
        <taxon>Digenea</taxon>
        <taxon>Plagiorchiida</taxon>
        <taxon>Pronocephalata</taxon>
        <taxon>Paramphistomoidea</taxon>
        <taxon>Paramphistomidae</taxon>
        <taxon>Calicophoron</taxon>
    </lineage>
</organism>
<feature type="transmembrane region" description="Helical" evidence="1">
    <location>
        <begin position="383"/>
        <end position="406"/>
    </location>
</feature>
<proteinExistence type="predicted"/>
<feature type="transmembrane region" description="Helical" evidence="1">
    <location>
        <begin position="116"/>
        <end position="135"/>
    </location>
</feature>
<sequence length="436" mass="48475">MHSIFFNPETKINTLSLLRAISVATIRSCLSGLWVYPEKISTISPIQVESMNKTFVELPSGPVVPAVPKCPGYFCGRAMNSSTCSACPWGTRVYPLDFAHDQSACQTCLSTPTLHGGLYLGFIALLPLLFFFSIVPAESELSSSTLYKKSDQFVRAISSPVFEFVRSSAQLPRVEQPTDARPKRPCKLWVLGLCCIILHGIVCILVLLLFPPFGSLSLYTCNPQSLEDFYVPLVASSGCSYEAVFPYTSLPLAYYAISALVSILMHLLLCISVKNDSDWRRVSYLSLYSYPVLGIIVITFGGLLYFTFPYVLLSLAVSHSVYHFPVLFDFCVKSPDEALTPVCNPTVLFRAALLHIRRYGWSLIVSALCYSYALLPITDLSYWIIPLSLLPFLIYALTLPFTHPFVAFDGDRVRNLATGQQFACNAFRLSGTRQDQ</sequence>
<dbReference type="Pfam" id="PF05571">
    <property type="entry name" value="JAMP"/>
    <property type="match status" value="1"/>
</dbReference>
<comment type="caution">
    <text evidence="2">The sequence shown here is derived from an EMBL/GenBank/DDBJ whole genome shotgun (WGS) entry which is preliminary data.</text>
</comment>
<dbReference type="GO" id="GO:0031625">
    <property type="term" value="F:ubiquitin protein ligase binding"/>
    <property type="evidence" value="ECO:0007669"/>
    <property type="project" value="TreeGrafter"/>
</dbReference>
<dbReference type="PANTHER" id="PTHR12740:SF4">
    <property type="entry name" value="JNK1_MAPK8-ASSOCIATED MEMBRANE PROTEIN"/>
    <property type="match status" value="1"/>
</dbReference>
<feature type="transmembrane region" description="Helical" evidence="1">
    <location>
        <begin position="359"/>
        <end position="377"/>
    </location>
</feature>
<keyword evidence="1" id="KW-0472">Membrane</keyword>
<dbReference type="AlphaFoldDB" id="A0AAV2T458"/>
<dbReference type="GO" id="GO:0006986">
    <property type="term" value="P:response to unfolded protein"/>
    <property type="evidence" value="ECO:0007669"/>
    <property type="project" value="InterPro"/>
</dbReference>
<accession>A0AAV2T458</accession>
<name>A0AAV2T458_CALDB</name>
<feature type="transmembrane region" description="Helical" evidence="1">
    <location>
        <begin position="188"/>
        <end position="210"/>
    </location>
</feature>
<reference evidence="2" key="1">
    <citation type="submission" date="2024-06" db="EMBL/GenBank/DDBJ databases">
        <authorList>
            <person name="Liu X."/>
            <person name="Lenzi L."/>
            <person name="Haldenby T S."/>
            <person name="Uol C."/>
        </authorList>
    </citation>
    <scope>NUCLEOTIDE SEQUENCE</scope>
</reference>
<evidence type="ECO:0008006" key="4">
    <source>
        <dbReference type="Google" id="ProtNLM"/>
    </source>
</evidence>
<protein>
    <recommendedName>
        <fullName evidence="4">JNK1/MAPK8-associated membrane protein</fullName>
    </recommendedName>
</protein>
<dbReference type="Proteomes" id="UP001497525">
    <property type="component" value="Unassembled WGS sequence"/>
</dbReference>
<keyword evidence="1" id="KW-0812">Transmembrane</keyword>
<dbReference type="PANTHER" id="PTHR12740">
    <property type="entry name" value="JNK1/MAPK8-ASSOCIATED MEMBRANE PROTEIN"/>
    <property type="match status" value="1"/>
</dbReference>
<dbReference type="EMBL" id="CAXLJL010000081">
    <property type="protein sequence ID" value="CAL5131208.1"/>
    <property type="molecule type" value="Genomic_DNA"/>
</dbReference>
<evidence type="ECO:0000256" key="1">
    <source>
        <dbReference type="SAM" id="Phobius"/>
    </source>
</evidence>
<feature type="transmembrane region" description="Helical" evidence="1">
    <location>
        <begin position="285"/>
        <end position="306"/>
    </location>
</feature>
<evidence type="ECO:0000313" key="2">
    <source>
        <dbReference type="EMBL" id="CAL5131208.1"/>
    </source>
</evidence>
<dbReference type="InterPro" id="IPR008485">
    <property type="entry name" value="JAMP"/>
</dbReference>
<dbReference type="GO" id="GO:0036503">
    <property type="term" value="P:ERAD pathway"/>
    <property type="evidence" value="ECO:0007669"/>
    <property type="project" value="TreeGrafter"/>
</dbReference>